<feature type="chain" id="PRO_5044721118" description="Pectinesterase inhibitor domain-containing protein" evidence="3">
    <location>
        <begin position="34"/>
        <end position="234"/>
    </location>
</feature>
<dbReference type="EMBL" id="OZ075122">
    <property type="protein sequence ID" value="CAL4905991.1"/>
    <property type="molecule type" value="Genomic_DNA"/>
</dbReference>
<proteinExistence type="predicted"/>
<gene>
    <name evidence="6" type="ORF">URODEC1_LOCUS11913</name>
    <name evidence="5" type="ORF">URODEC1_LOCUS7854</name>
</gene>
<keyword evidence="7" id="KW-1185">Reference proteome</keyword>
<organism evidence="5 7">
    <name type="scientific">Urochloa decumbens</name>
    <dbReference type="NCBI Taxonomy" id="240449"/>
    <lineage>
        <taxon>Eukaryota</taxon>
        <taxon>Viridiplantae</taxon>
        <taxon>Streptophyta</taxon>
        <taxon>Embryophyta</taxon>
        <taxon>Tracheophyta</taxon>
        <taxon>Spermatophyta</taxon>
        <taxon>Magnoliopsida</taxon>
        <taxon>Liliopsida</taxon>
        <taxon>Poales</taxon>
        <taxon>Poaceae</taxon>
        <taxon>PACMAD clade</taxon>
        <taxon>Panicoideae</taxon>
        <taxon>Panicodae</taxon>
        <taxon>Paniceae</taxon>
        <taxon>Melinidinae</taxon>
        <taxon>Urochloa</taxon>
    </lineage>
</organism>
<reference evidence="7" key="1">
    <citation type="submission" date="2024-06" db="EMBL/GenBank/DDBJ databases">
        <authorList>
            <person name="Ryan C."/>
        </authorList>
    </citation>
    <scope>NUCLEOTIDE SEQUENCE [LARGE SCALE GENOMIC DNA]</scope>
</reference>
<evidence type="ECO:0000259" key="4">
    <source>
        <dbReference type="SMART" id="SM00856"/>
    </source>
</evidence>
<dbReference type="Pfam" id="PF04043">
    <property type="entry name" value="PMEI"/>
    <property type="match status" value="1"/>
</dbReference>
<evidence type="ECO:0000313" key="5">
    <source>
        <dbReference type="EMBL" id="CAL4898674.1"/>
    </source>
</evidence>
<dbReference type="SMART" id="SM00856">
    <property type="entry name" value="PMEI"/>
    <property type="match status" value="1"/>
</dbReference>
<feature type="domain" description="Pectinesterase inhibitor" evidence="4">
    <location>
        <begin position="76"/>
        <end position="227"/>
    </location>
</feature>
<reference evidence="5 7" key="2">
    <citation type="submission" date="2024-10" db="EMBL/GenBank/DDBJ databases">
        <authorList>
            <person name="Ryan C."/>
        </authorList>
    </citation>
    <scope>NUCLEOTIDE SEQUENCE [LARGE SCALE GENOMIC DNA]</scope>
</reference>
<dbReference type="NCBIfam" id="TIGR01614">
    <property type="entry name" value="PME_inhib"/>
    <property type="match status" value="1"/>
</dbReference>
<dbReference type="InterPro" id="IPR035513">
    <property type="entry name" value="Invertase/methylesterase_inhib"/>
</dbReference>
<dbReference type="PANTHER" id="PTHR31080:SF281">
    <property type="entry name" value="OS12G0561500 PROTEIN"/>
    <property type="match status" value="1"/>
</dbReference>
<evidence type="ECO:0000313" key="6">
    <source>
        <dbReference type="EMBL" id="CAL4905991.1"/>
    </source>
</evidence>
<dbReference type="Proteomes" id="UP001497457">
    <property type="component" value="Chromosome 12b"/>
</dbReference>
<dbReference type="Gene3D" id="1.20.140.40">
    <property type="entry name" value="Invertase/pectin methylesterase inhibitor family protein"/>
    <property type="match status" value="1"/>
</dbReference>
<evidence type="ECO:0000256" key="1">
    <source>
        <dbReference type="ARBA" id="ARBA00022729"/>
    </source>
</evidence>
<dbReference type="InterPro" id="IPR051955">
    <property type="entry name" value="PME_Inhibitor"/>
</dbReference>
<dbReference type="InterPro" id="IPR006501">
    <property type="entry name" value="Pectinesterase_inhib_dom"/>
</dbReference>
<keyword evidence="1 3" id="KW-0732">Signal</keyword>
<evidence type="ECO:0000256" key="3">
    <source>
        <dbReference type="SAM" id="SignalP"/>
    </source>
</evidence>
<dbReference type="Proteomes" id="UP001497457">
    <property type="component" value="Chromosome 11b"/>
</dbReference>
<feature type="region of interest" description="Disordered" evidence="2">
    <location>
        <begin position="39"/>
        <end position="74"/>
    </location>
</feature>
<evidence type="ECO:0000313" key="7">
    <source>
        <dbReference type="Proteomes" id="UP001497457"/>
    </source>
</evidence>
<dbReference type="PANTHER" id="PTHR31080">
    <property type="entry name" value="PECTINESTERASE INHIBITOR-LIKE"/>
    <property type="match status" value="1"/>
</dbReference>
<feature type="compositionally biased region" description="Pro residues" evidence="2">
    <location>
        <begin position="50"/>
        <end position="74"/>
    </location>
</feature>
<evidence type="ECO:0000256" key="2">
    <source>
        <dbReference type="SAM" id="MobiDB-lite"/>
    </source>
</evidence>
<sequence>MHAAMTPPSPPLLACLLTLLLAAAVAPPPSATAYCVSKKDGAAHSGKPGKPSPAAKPKPPPAKPTPAPPKPIPLPPGADIVRSLCLKTDYPDLCMSSISKQPPPPLAAGKRLEAAGVLRLAMGAVRAKAAEAKAKAAALAADPKTQPLARGPLHDCVESYDDIAYSLDQADKAIAAGDRDTTGTMLDTVRTDVDTCDQGFEERSELTPVMAKYDAELAKLASNCLAIATAAGLR</sequence>
<name>A0ABC8VXM0_9POAL</name>
<dbReference type="FunFam" id="1.20.140.40:FF:000003">
    <property type="entry name" value="Invertase/pectin methylesterase inhibitor family protein"/>
    <property type="match status" value="1"/>
</dbReference>
<dbReference type="CDD" id="cd15800">
    <property type="entry name" value="PMEI-like_2"/>
    <property type="match status" value="1"/>
</dbReference>
<dbReference type="SUPFAM" id="SSF101148">
    <property type="entry name" value="Plant invertase/pectin methylesterase inhibitor"/>
    <property type="match status" value="1"/>
</dbReference>
<dbReference type="AlphaFoldDB" id="A0ABC8VXM0"/>
<accession>A0ABC8VXM0</accession>
<feature type="signal peptide" evidence="3">
    <location>
        <begin position="1"/>
        <end position="33"/>
    </location>
</feature>
<protein>
    <recommendedName>
        <fullName evidence="4">Pectinesterase inhibitor domain-containing protein</fullName>
    </recommendedName>
</protein>
<dbReference type="EMBL" id="OZ075121">
    <property type="protein sequence ID" value="CAL4898674.1"/>
    <property type="molecule type" value="Genomic_DNA"/>
</dbReference>